<accession>A0A3N0ICX1</accession>
<feature type="region of interest" description="Disordered" evidence="1">
    <location>
        <begin position="60"/>
        <end position="139"/>
    </location>
</feature>
<organism evidence="3 4">
    <name type="scientific">Slackia isoflavoniconvertens</name>
    <dbReference type="NCBI Taxonomy" id="572010"/>
    <lineage>
        <taxon>Bacteria</taxon>
        <taxon>Bacillati</taxon>
        <taxon>Actinomycetota</taxon>
        <taxon>Coriobacteriia</taxon>
        <taxon>Eggerthellales</taxon>
        <taxon>Eggerthellaceae</taxon>
        <taxon>Slackia</taxon>
    </lineage>
</organism>
<dbReference type="GeneID" id="98663118"/>
<protein>
    <recommendedName>
        <fullName evidence="2">Phage conserved hypothetical protein C-terminal domain-containing protein</fullName>
    </recommendedName>
</protein>
<evidence type="ECO:0000313" key="3">
    <source>
        <dbReference type="EMBL" id="RNM34192.1"/>
    </source>
</evidence>
<comment type="caution">
    <text evidence="3">The sequence shown here is derived from an EMBL/GenBank/DDBJ whole genome shotgun (WGS) entry which is preliminary data.</text>
</comment>
<dbReference type="OrthoDB" id="7365718at2"/>
<evidence type="ECO:0000313" key="4">
    <source>
        <dbReference type="Proteomes" id="UP000271472"/>
    </source>
</evidence>
<evidence type="ECO:0000259" key="2">
    <source>
        <dbReference type="Pfam" id="PF09524"/>
    </source>
</evidence>
<keyword evidence="4" id="KW-1185">Reference proteome</keyword>
<dbReference type="AlphaFoldDB" id="A0A3N0ICX1"/>
<dbReference type="Pfam" id="PF09524">
    <property type="entry name" value="Phg_2220_C"/>
    <property type="match status" value="1"/>
</dbReference>
<feature type="compositionally biased region" description="Basic residues" evidence="1">
    <location>
        <begin position="68"/>
        <end position="79"/>
    </location>
</feature>
<sequence>MGFYLQDDMWEGASVLPRKQRDEVVGALAQLYFDGTEAPLKGAALAVFLTCKERVLIAKSRSEASSRPKPRANRKRNKTKSNANQNDIESESKSSLPIKEGERDREEDTDVSSIPPNPPEGDSREFRALGFVDPDDLPSDEPGEFERFAAECIDAFNAVTGKDYRSSGGKDWLDLRRIYDSGRTVADVRKVVAAKQEQWADSDMAKFIRPSTLFGAKFEEYLNEGEGVASDESDWDFD</sequence>
<evidence type="ECO:0000256" key="1">
    <source>
        <dbReference type="SAM" id="MobiDB-lite"/>
    </source>
</evidence>
<dbReference type="Proteomes" id="UP000271472">
    <property type="component" value="Unassembled WGS sequence"/>
</dbReference>
<reference evidence="4" key="1">
    <citation type="submission" date="2018-05" db="EMBL/GenBank/DDBJ databases">
        <title>Genome Sequencing of selected type strains of the family Eggerthellaceae.</title>
        <authorList>
            <person name="Danylec N."/>
            <person name="Stoll D.A."/>
            <person name="Doetsch A."/>
            <person name="Huch M."/>
        </authorList>
    </citation>
    <scope>NUCLEOTIDE SEQUENCE [LARGE SCALE GENOMIC DNA]</scope>
    <source>
        <strain evidence="4">DSM 22006</strain>
    </source>
</reference>
<name>A0A3N0ICX1_9ACTN</name>
<gene>
    <name evidence="3" type="ORF">DMP05_06660</name>
</gene>
<dbReference type="RefSeq" id="WP_123219708.1">
    <property type="nucleotide sequence ID" value="NZ_JACHYQ010000003.1"/>
</dbReference>
<dbReference type="InterPro" id="IPR011741">
    <property type="entry name" value="Phg_2220_C"/>
</dbReference>
<feature type="domain" description="Phage conserved hypothetical protein C-terminal" evidence="2">
    <location>
        <begin position="153"/>
        <end position="223"/>
    </location>
</feature>
<dbReference type="EMBL" id="QIBZ01000011">
    <property type="protein sequence ID" value="RNM34192.1"/>
    <property type="molecule type" value="Genomic_DNA"/>
</dbReference>
<proteinExistence type="predicted"/>